<dbReference type="EMBL" id="JAHDYR010000005">
    <property type="protein sequence ID" value="KAG9396778.1"/>
    <property type="molecule type" value="Genomic_DNA"/>
</dbReference>
<organism evidence="1 2">
    <name type="scientific">Carpediemonas membranifera</name>
    <dbReference type="NCBI Taxonomy" id="201153"/>
    <lineage>
        <taxon>Eukaryota</taxon>
        <taxon>Metamonada</taxon>
        <taxon>Carpediemonas-like organisms</taxon>
        <taxon>Carpediemonas</taxon>
    </lineage>
</organism>
<sequence length="173" mass="20134">MPTEEEFKELKDLLEATVEENKIIRARMEGIEEDEHMEERAPKNLESVKKEFTAWINFFAEYRKKITDLPDEASFEEIVAIVSSLVEKRLEYLRVVDAYDEGTARNFLVEAEDSTTRRDLMRAAMKAARDSLGARVRGHGPKRVGQPRHKCGFCGKTGHPEERCWRKHPEIKR</sequence>
<reference evidence="1" key="1">
    <citation type="submission" date="2021-05" db="EMBL/GenBank/DDBJ databases">
        <title>A free-living protist that lacks canonical eukaryotic 1 DNA replication and segregation systems.</title>
        <authorList>
            <person name="Salas-Leiva D.E."/>
            <person name="Tromer E.C."/>
            <person name="Curtis B.A."/>
            <person name="Jerlstrom-Hultqvist J."/>
            <person name="Kolisko M."/>
            <person name="Yi Z."/>
            <person name="Salas-Leiva J.S."/>
            <person name="Gallot-Lavallee L."/>
            <person name="Kops G.J.P.L."/>
            <person name="Archibald J.M."/>
            <person name="Simpson A.G.B."/>
            <person name="Roger A.J."/>
        </authorList>
    </citation>
    <scope>NUCLEOTIDE SEQUENCE</scope>
    <source>
        <strain evidence="1">BICM</strain>
    </source>
</reference>
<keyword evidence="2" id="KW-1185">Reference proteome</keyword>
<dbReference type="Proteomes" id="UP000717585">
    <property type="component" value="Unassembled WGS sequence"/>
</dbReference>
<comment type="caution">
    <text evidence="1">The sequence shown here is derived from an EMBL/GenBank/DDBJ whole genome shotgun (WGS) entry which is preliminary data.</text>
</comment>
<dbReference type="AlphaFoldDB" id="A0A8J6AXT2"/>
<gene>
    <name evidence="1" type="ORF">J8273_1819</name>
</gene>
<protein>
    <recommendedName>
        <fullName evidence="3">CCHC-type domain-containing protein</fullName>
    </recommendedName>
</protein>
<evidence type="ECO:0008006" key="3">
    <source>
        <dbReference type="Google" id="ProtNLM"/>
    </source>
</evidence>
<evidence type="ECO:0000313" key="2">
    <source>
        <dbReference type="Proteomes" id="UP000717585"/>
    </source>
</evidence>
<accession>A0A8J6AXT2</accession>
<proteinExistence type="predicted"/>
<name>A0A8J6AXT2_9EUKA</name>
<evidence type="ECO:0000313" key="1">
    <source>
        <dbReference type="EMBL" id="KAG9396778.1"/>
    </source>
</evidence>